<dbReference type="OrthoDB" id="9805474at2"/>
<evidence type="ECO:0000313" key="3">
    <source>
        <dbReference type="EMBL" id="SFB00031.1"/>
    </source>
</evidence>
<feature type="domain" description="GGDEF" evidence="2">
    <location>
        <begin position="732"/>
        <end position="854"/>
    </location>
</feature>
<dbReference type="PROSITE" id="PS50887">
    <property type="entry name" value="GGDEF"/>
    <property type="match status" value="1"/>
</dbReference>
<sequence length="854" mass="97534">MNDSFIGSREKYLLENFERALNLGWIEIYSQPVVRASTGRVCEEELFARWDDPALGILNPFDFIPVLEKNGVVERLDLYILERAIENIQIQSSVGVNFATTSINISLSDFHNKDFVKEIEDRVCASGISREKFAFELSESTVLVENEEIAVQLEKLEELGYRLEIDDFGYNCIPLMLSSKIHFDALKLNMTLIRNIPTSKESVIIVDGLLKMAAKLGIDVIAKGVERKEQVDLLCDIGCTKLQGFYYSRPVSTADLYNYAKSNKPLFTVEDAREEDYYAQVDGLNIHELSSIRGNNEGFKNNNNEDPMAILEIDDDEIRVIRINDACKGFISKYFPGKEKIRSVDISSQLNLPGAYVLSEIRKCIQSDQRIIVEDTTPTGKTAHLLVQKVAQNPVSRCTAVIFAVISVDTSLKNSTSLSYNYIARALCDDYVAMYIVDIETNNYVEYHMDGLNRNITVEKIGKDFFYDAHNDVENKTYHEDKSMFNELCTKENMLRQIAKQGVFSIIYRAEDEVGIRYVNFKAVLDKSDDKHIIIGVHSVDKQIKLQQDFKSLQEERIIFSRIAALFGDFFAIYTINLENNTYSVYKTLQGERYIGENKAGEDFFAETQMLIKEIIHPDDLQGFKKNIKKENILESIAKEGFFQYQYRLIVDGKPTFFRQKAVIITENDEEKLIIGLINVDAQVKKEKEYAQNLSVAENMALKDELTGVNNKHAYTLAEKKLADSLKEDKTKRFVIVVFDLNDLKYINDNFGHKKGDEYIKSGCKIICETFEHSPVFRIGGDEFVAIVQGRDFENIDYLMRVIEKKNNDNKLSGDVTIAAGMAFGTNNSIVNDVFVQADANMYEKKKKMKSEYL</sequence>
<protein>
    <submittedName>
        <fullName evidence="3">Diguanylate cyclase (GGDEF) domain-containing protein</fullName>
    </submittedName>
</protein>
<accession>A0A1I0XGB5</accession>
<dbReference type="InterPro" id="IPR043128">
    <property type="entry name" value="Rev_trsase/Diguanyl_cyclase"/>
</dbReference>
<dbReference type="STRING" id="1120918.SAMN05216249_106151"/>
<dbReference type="InterPro" id="IPR001633">
    <property type="entry name" value="EAL_dom"/>
</dbReference>
<dbReference type="InterPro" id="IPR000160">
    <property type="entry name" value="GGDEF_dom"/>
</dbReference>
<evidence type="ECO:0000313" key="4">
    <source>
        <dbReference type="Proteomes" id="UP000198838"/>
    </source>
</evidence>
<dbReference type="Gene3D" id="3.20.20.450">
    <property type="entry name" value="EAL domain"/>
    <property type="match status" value="1"/>
</dbReference>
<dbReference type="InterPro" id="IPR035919">
    <property type="entry name" value="EAL_sf"/>
</dbReference>
<dbReference type="CDD" id="cd01948">
    <property type="entry name" value="EAL"/>
    <property type="match status" value="1"/>
</dbReference>
<evidence type="ECO:0000259" key="2">
    <source>
        <dbReference type="PROSITE" id="PS50887"/>
    </source>
</evidence>
<dbReference type="PANTHER" id="PTHR44757:SF2">
    <property type="entry name" value="BIOFILM ARCHITECTURE MAINTENANCE PROTEIN MBAA"/>
    <property type="match status" value="1"/>
</dbReference>
<dbReference type="AlphaFoldDB" id="A0A1I0XGB5"/>
<proteinExistence type="predicted"/>
<dbReference type="NCBIfam" id="TIGR00254">
    <property type="entry name" value="GGDEF"/>
    <property type="match status" value="1"/>
</dbReference>
<keyword evidence="4" id="KW-1185">Reference proteome</keyword>
<reference evidence="3 4" key="1">
    <citation type="submission" date="2016-10" db="EMBL/GenBank/DDBJ databases">
        <authorList>
            <person name="de Groot N.N."/>
        </authorList>
    </citation>
    <scope>NUCLEOTIDE SEQUENCE [LARGE SCALE GENOMIC DNA]</scope>
    <source>
        <strain evidence="3 4">DSM 5522</strain>
    </source>
</reference>
<dbReference type="RefSeq" id="WP_092871591.1">
    <property type="nucleotide sequence ID" value="NZ_FOJY01000006.1"/>
</dbReference>
<dbReference type="PANTHER" id="PTHR44757">
    <property type="entry name" value="DIGUANYLATE CYCLASE DGCP"/>
    <property type="match status" value="1"/>
</dbReference>
<dbReference type="Proteomes" id="UP000198838">
    <property type="component" value="Unassembled WGS sequence"/>
</dbReference>
<dbReference type="Pfam" id="PF00563">
    <property type="entry name" value="EAL"/>
    <property type="match status" value="1"/>
</dbReference>
<dbReference type="SMART" id="SM00052">
    <property type="entry name" value="EAL"/>
    <property type="match status" value="1"/>
</dbReference>
<dbReference type="PROSITE" id="PS50883">
    <property type="entry name" value="EAL"/>
    <property type="match status" value="1"/>
</dbReference>
<dbReference type="EMBL" id="FOJY01000006">
    <property type="protein sequence ID" value="SFB00031.1"/>
    <property type="molecule type" value="Genomic_DNA"/>
</dbReference>
<dbReference type="CDD" id="cd01949">
    <property type="entry name" value="GGDEF"/>
    <property type="match status" value="1"/>
</dbReference>
<dbReference type="Gene3D" id="3.30.70.270">
    <property type="match status" value="1"/>
</dbReference>
<dbReference type="InterPro" id="IPR052155">
    <property type="entry name" value="Biofilm_reg_signaling"/>
</dbReference>
<dbReference type="SUPFAM" id="SSF141868">
    <property type="entry name" value="EAL domain-like"/>
    <property type="match status" value="1"/>
</dbReference>
<gene>
    <name evidence="3" type="ORF">SAMN05216249_106151</name>
</gene>
<name>A0A1I0XGB5_9FIRM</name>
<dbReference type="SMART" id="SM00267">
    <property type="entry name" value="GGDEF"/>
    <property type="match status" value="1"/>
</dbReference>
<dbReference type="SUPFAM" id="SSF55073">
    <property type="entry name" value="Nucleotide cyclase"/>
    <property type="match status" value="1"/>
</dbReference>
<dbReference type="Pfam" id="PF00990">
    <property type="entry name" value="GGDEF"/>
    <property type="match status" value="1"/>
</dbReference>
<feature type="domain" description="EAL" evidence="1">
    <location>
        <begin position="10"/>
        <end position="264"/>
    </location>
</feature>
<evidence type="ECO:0000259" key="1">
    <source>
        <dbReference type="PROSITE" id="PS50883"/>
    </source>
</evidence>
<organism evidence="3 4">
    <name type="scientific">Acetitomaculum ruminis DSM 5522</name>
    <dbReference type="NCBI Taxonomy" id="1120918"/>
    <lineage>
        <taxon>Bacteria</taxon>
        <taxon>Bacillati</taxon>
        <taxon>Bacillota</taxon>
        <taxon>Clostridia</taxon>
        <taxon>Lachnospirales</taxon>
        <taxon>Lachnospiraceae</taxon>
        <taxon>Acetitomaculum</taxon>
    </lineage>
</organism>
<dbReference type="InterPro" id="IPR029787">
    <property type="entry name" value="Nucleotide_cyclase"/>
</dbReference>